<evidence type="ECO:0000256" key="1">
    <source>
        <dbReference type="ARBA" id="ARBA00022723"/>
    </source>
</evidence>
<sequence length="61" mass="6576">MLKLKCAHEPCQCALLDDEGLTVDGVHYCSEGCAEGRGCECPNCNCAVEVRHEVTSPHGEK</sequence>
<keyword evidence="2" id="KW-0480">Metal-thiolate cluster</keyword>
<dbReference type="RefSeq" id="WP_146452613.1">
    <property type="nucleotide sequence ID" value="NZ_SJPS01000008.1"/>
</dbReference>
<evidence type="ECO:0000313" key="4">
    <source>
        <dbReference type="Proteomes" id="UP000318437"/>
    </source>
</evidence>
<proteinExistence type="predicted"/>
<dbReference type="EMBL" id="SJPS01000008">
    <property type="protein sequence ID" value="TWU21885.1"/>
    <property type="molecule type" value="Genomic_DNA"/>
</dbReference>
<reference evidence="3 4" key="1">
    <citation type="submission" date="2019-02" db="EMBL/GenBank/DDBJ databases">
        <title>Deep-cultivation of Planctomycetes and their phenomic and genomic characterization uncovers novel biology.</title>
        <authorList>
            <person name="Wiegand S."/>
            <person name="Jogler M."/>
            <person name="Boedeker C."/>
            <person name="Pinto D."/>
            <person name="Vollmers J."/>
            <person name="Rivas-Marin E."/>
            <person name="Kohn T."/>
            <person name="Peeters S.H."/>
            <person name="Heuer A."/>
            <person name="Rast P."/>
            <person name="Oberbeckmann S."/>
            <person name="Bunk B."/>
            <person name="Jeske O."/>
            <person name="Meyerdierks A."/>
            <person name="Storesund J.E."/>
            <person name="Kallscheuer N."/>
            <person name="Luecker S."/>
            <person name="Lage O.M."/>
            <person name="Pohl T."/>
            <person name="Merkel B.J."/>
            <person name="Hornburger P."/>
            <person name="Mueller R.-W."/>
            <person name="Bruemmer F."/>
            <person name="Labrenz M."/>
            <person name="Spormann A.M."/>
            <person name="Op Den Camp H."/>
            <person name="Overmann J."/>
            <person name="Amann R."/>
            <person name="Jetten M.S.M."/>
            <person name="Mascher T."/>
            <person name="Medema M.H."/>
            <person name="Devos D.P."/>
            <person name="Kaster A.-K."/>
            <person name="Ovreas L."/>
            <person name="Rohde M."/>
            <person name="Galperin M.Y."/>
            <person name="Jogler C."/>
        </authorList>
    </citation>
    <scope>NUCLEOTIDE SEQUENCE [LARGE SCALE GENOMIC DNA]</scope>
    <source>
        <strain evidence="3 4">Pla144</strain>
    </source>
</reference>
<evidence type="ECO:0000313" key="3">
    <source>
        <dbReference type="EMBL" id="TWU21885.1"/>
    </source>
</evidence>
<dbReference type="SUPFAM" id="SSF57868">
    <property type="entry name" value="Metallothionein"/>
    <property type="match status" value="1"/>
</dbReference>
<keyword evidence="4" id="KW-1185">Reference proteome</keyword>
<accession>A0A5C6CCW4</accession>
<dbReference type="GO" id="GO:0046872">
    <property type="term" value="F:metal ion binding"/>
    <property type="evidence" value="ECO:0007669"/>
    <property type="project" value="UniProtKB-KW"/>
</dbReference>
<dbReference type="Gene3D" id="2.30.170.10">
    <property type="match status" value="1"/>
</dbReference>
<organism evidence="3 4">
    <name type="scientific">Bythopirellula polymerisocia</name>
    <dbReference type="NCBI Taxonomy" id="2528003"/>
    <lineage>
        <taxon>Bacteria</taxon>
        <taxon>Pseudomonadati</taxon>
        <taxon>Planctomycetota</taxon>
        <taxon>Planctomycetia</taxon>
        <taxon>Pirellulales</taxon>
        <taxon>Lacipirellulaceae</taxon>
        <taxon>Bythopirellula</taxon>
    </lineage>
</organism>
<keyword evidence="1" id="KW-0479">Metal-binding</keyword>
<dbReference type="AlphaFoldDB" id="A0A5C6CCW4"/>
<comment type="caution">
    <text evidence="3">The sequence shown here is derived from an EMBL/GenBank/DDBJ whole genome shotgun (WGS) entry which is preliminary data.</text>
</comment>
<gene>
    <name evidence="3" type="ORF">Pla144_43190</name>
</gene>
<dbReference type="Pfam" id="PF02069">
    <property type="entry name" value="Metallothio_Pro"/>
    <property type="match status" value="1"/>
</dbReference>
<evidence type="ECO:0000256" key="2">
    <source>
        <dbReference type="ARBA" id="ARBA00022851"/>
    </source>
</evidence>
<protein>
    <submittedName>
        <fullName evidence="3">Prokaryotic metallothionein</fullName>
    </submittedName>
</protein>
<dbReference type="InterPro" id="IPR000518">
    <property type="entry name" value="Metalthion_fam14_prok"/>
</dbReference>
<name>A0A5C6CCW4_9BACT</name>
<dbReference type="Proteomes" id="UP000318437">
    <property type="component" value="Unassembled WGS sequence"/>
</dbReference>
<dbReference type="OrthoDB" id="468089at2"/>
<dbReference type="InterPro" id="IPR017854">
    <property type="entry name" value="Metalthion_dom_sf"/>
</dbReference>